<evidence type="ECO:0000256" key="1">
    <source>
        <dbReference type="ARBA" id="ARBA00008005"/>
    </source>
</evidence>
<feature type="region of interest" description="Disordered" evidence="2">
    <location>
        <begin position="388"/>
        <end position="417"/>
    </location>
</feature>
<dbReference type="Pfam" id="PF17482">
    <property type="entry name" value="Phage_sheath_1C"/>
    <property type="match status" value="1"/>
</dbReference>
<evidence type="ECO:0000256" key="2">
    <source>
        <dbReference type="SAM" id="MobiDB-lite"/>
    </source>
</evidence>
<gene>
    <name evidence="5" type="ORF">LZC95_21125</name>
</gene>
<evidence type="ECO:0000259" key="3">
    <source>
        <dbReference type="Pfam" id="PF04984"/>
    </source>
</evidence>
<dbReference type="Gene3D" id="3.40.50.11780">
    <property type="match status" value="2"/>
</dbReference>
<feature type="domain" description="Tail sheath protein C-terminal" evidence="4">
    <location>
        <begin position="612"/>
        <end position="717"/>
    </location>
</feature>
<proteinExistence type="inferred from homology"/>
<dbReference type="InterPro" id="IPR020287">
    <property type="entry name" value="Tail_sheath_C"/>
</dbReference>
<feature type="domain" description="Tail sheath protein subtilisin-like" evidence="3">
    <location>
        <begin position="456"/>
        <end position="610"/>
    </location>
</feature>
<dbReference type="RefSeq" id="WP_394849944.1">
    <property type="nucleotide sequence ID" value="NZ_CP089982.1"/>
</dbReference>
<keyword evidence="6" id="KW-1185">Reference proteome</keyword>
<comment type="similarity">
    <text evidence="1">Belongs to the myoviridae tail sheath protein family.</text>
</comment>
<evidence type="ECO:0000313" key="5">
    <source>
        <dbReference type="EMBL" id="WXA99310.1"/>
    </source>
</evidence>
<dbReference type="PANTHER" id="PTHR35861">
    <property type="match status" value="1"/>
</dbReference>
<organism evidence="5 6">
    <name type="scientific">Pendulispora brunnea</name>
    <dbReference type="NCBI Taxonomy" id="2905690"/>
    <lineage>
        <taxon>Bacteria</taxon>
        <taxon>Pseudomonadati</taxon>
        <taxon>Myxococcota</taxon>
        <taxon>Myxococcia</taxon>
        <taxon>Myxococcales</taxon>
        <taxon>Sorangiineae</taxon>
        <taxon>Pendulisporaceae</taxon>
        <taxon>Pendulispora</taxon>
    </lineage>
</organism>
<dbReference type="PANTHER" id="PTHR35861:SF1">
    <property type="entry name" value="PHAGE TAIL SHEATH PROTEIN"/>
    <property type="match status" value="1"/>
</dbReference>
<reference evidence="5 6" key="1">
    <citation type="submission" date="2021-12" db="EMBL/GenBank/DDBJ databases">
        <title>Discovery of the Pendulisporaceae a myxobacterial family with distinct sporulation behavior and unique specialized metabolism.</title>
        <authorList>
            <person name="Garcia R."/>
            <person name="Popoff A."/>
            <person name="Bader C.D."/>
            <person name="Loehr J."/>
            <person name="Walesch S."/>
            <person name="Walt C."/>
            <person name="Boldt J."/>
            <person name="Bunk B."/>
            <person name="Haeckl F.J.F.P.J."/>
            <person name="Gunesch A.P."/>
            <person name="Birkelbach J."/>
            <person name="Nuebel U."/>
            <person name="Pietschmann T."/>
            <person name="Bach T."/>
            <person name="Mueller R."/>
        </authorList>
    </citation>
    <scope>NUCLEOTIDE SEQUENCE [LARGE SCALE GENOMIC DNA]</scope>
    <source>
        <strain evidence="5 6">MSr12523</strain>
    </source>
</reference>
<dbReference type="Pfam" id="PF04984">
    <property type="entry name" value="Phage_sheath_1"/>
    <property type="match status" value="1"/>
</dbReference>
<name>A0ABZ2KP16_9BACT</name>
<evidence type="ECO:0000259" key="4">
    <source>
        <dbReference type="Pfam" id="PF17482"/>
    </source>
</evidence>
<dbReference type="Proteomes" id="UP001379533">
    <property type="component" value="Chromosome"/>
</dbReference>
<accession>A0ABZ2KP16</accession>
<sequence>MAEYLAPGVYVEERPGQRTIEGVSTSTAGFVGMTERGPVKGFPILVASLNEFQRVFGGYLPLNESESTMGVHGYLPIAIQQFFENGGKRAFISRAFKSTKKFEEDDLRRIYLRSGVVARLRASAPKDATTLYLTTLRGFDKTVAKLFRDKDHETSLLGDPDLASGKVTCPALADEHRADTAFVRISAAIGKENEGTELRAREPGLWGEDVGVEVRPTNGPLADILAAVTPANAEGDLDTRNVTVGSSVSFYLGATVELSWNKKPVGTPPVGELAFVYGTVTKIVGNVLTVIAKKESLKDFNEQGTANHKIAVAEVNVSVTWRALSESFTGSWWSIRATASIPWLTDAQKAEFNAAHSVWHALQRGSQLVKLDTESNGDLKVKPFMTTEPLASHPTTPTGARTTLGPAPTRDTEGRQEVDTATGDYRLAARGDADDVPGIPEYVGNPGAGPGDRTGIAALEDEEDISIVAVPGITNESIQGALLGHAQRMKYRFAVLDGPHDADIARIRLHRSNFDSTYGAIYYPWVQIAHPQTGSLIKAPPSGLTIGVYARVDGERGVFKAPANEVALGARDVLTRVLTGEQEVLNPEGINVIRDFRPHNRGIRIWGARTISSDPQWKYINVRRLFLYLERSIDEGTQWVVFEPNNIDLWGRVRRTIEAFLESEWRKGALLGATAADAFYVKCDRTTMTPQEIANGQLVCEIGIVPTRPAEFVIFRIAQLTADARTAN</sequence>
<protein>
    <submittedName>
        <fullName evidence="5">Phage tail sheath subtilisin-like domain-containing protein</fullName>
    </submittedName>
</protein>
<evidence type="ECO:0000313" key="6">
    <source>
        <dbReference type="Proteomes" id="UP001379533"/>
    </source>
</evidence>
<dbReference type="InterPro" id="IPR035089">
    <property type="entry name" value="Phage_sheath_subtilisin"/>
</dbReference>
<dbReference type="EMBL" id="CP089982">
    <property type="protein sequence ID" value="WXA99310.1"/>
    <property type="molecule type" value="Genomic_DNA"/>
</dbReference>
<dbReference type="InterPro" id="IPR052042">
    <property type="entry name" value="Tail_sheath_structural"/>
</dbReference>